<organism evidence="1 2">
    <name type="scientific">Shewanella sairae</name>
    <dbReference type="NCBI Taxonomy" id="190310"/>
    <lineage>
        <taxon>Bacteria</taxon>
        <taxon>Pseudomonadati</taxon>
        <taxon>Pseudomonadota</taxon>
        <taxon>Gammaproteobacteria</taxon>
        <taxon>Alteromonadales</taxon>
        <taxon>Shewanellaceae</taxon>
        <taxon>Shewanella</taxon>
    </lineage>
</organism>
<proteinExistence type="predicted"/>
<dbReference type="EMBL" id="BPEY01000163">
    <property type="protein sequence ID" value="GIU52209.1"/>
    <property type="molecule type" value="Genomic_DNA"/>
</dbReference>
<dbReference type="Proteomes" id="UP000887104">
    <property type="component" value="Unassembled WGS sequence"/>
</dbReference>
<sequence length="226" mass="25440">MLLLIGMFALPISAKPLGTVGQVFPIAEMDMLDWINARLAVLDENGEMDKMKDQFQEQVKQTVKRPKPVDNISTTTSPRSYLVDPSLTLAQDIKDANGKILFPKGLRINPFDASTWPNGHMLPPVALSKTLVFFDGDDKQQLSWAVAFQQSFKQQHPSKQIKWILTKGAPEQVANILQERIFFDQGGNITRNLKIKHIPTTAEQAKTHWQITEFDVSLLKPFEGAD</sequence>
<evidence type="ECO:0000313" key="2">
    <source>
        <dbReference type="Proteomes" id="UP000887104"/>
    </source>
</evidence>
<dbReference type="InterPro" id="IPR014114">
    <property type="entry name" value="TraW"/>
</dbReference>
<evidence type="ECO:0000313" key="1">
    <source>
        <dbReference type="EMBL" id="GIU52209.1"/>
    </source>
</evidence>
<name>A0ABQ4PS03_9GAMM</name>
<keyword evidence="2" id="KW-1185">Reference proteome</keyword>
<gene>
    <name evidence="1" type="ORF">TUM4438_44330</name>
</gene>
<protein>
    <submittedName>
        <fullName evidence="1">Type-F conjugative transfer system protein TraW</fullName>
    </submittedName>
</protein>
<comment type="caution">
    <text evidence="1">The sequence shown here is derived from an EMBL/GenBank/DDBJ whole genome shotgun (WGS) entry which is preliminary data.</text>
</comment>
<reference evidence="1" key="1">
    <citation type="submission" date="2021-05" db="EMBL/GenBank/DDBJ databases">
        <title>Molecular characterization for Shewanella algae harboring chromosomal blaOXA-55-like strains isolated from clinical and environment sample.</title>
        <authorList>
            <person name="Ohama Y."/>
            <person name="Aoki K."/>
            <person name="Harada S."/>
            <person name="Moriya K."/>
            <person name="Ishii Y."/>
            <person name="Tateda K."/>
        </authorList>
    </citation>
    <scope>NUCLEOTIDE SEQUENCE</scope>
    <source>
        <strain evidence="1">JCM 11563</strain>
    </source>
</reference>
<dbReference type="NCBIfam" id="TIGR02743">
    <property type="entry name" value="TraW"/>
    <property type="match status" value="1"/>
</dbReference>
<accession>A0ABQ4PS03</accession>